<feature type="compositionally biased region" description="Acidic residues" evidence="1">
    <location>
        <begin position="139"/>
        <end position="150"/>
    </location>
</feature>
<evidence type="ECO:0008006" key="4">
    <source>
        <dbReference type="Google" id="ProtNLM"/>
    </source>
</evidence>
<evidence type="ECO:0000256" key="1">
    <source>
        <dbReference type="SAM" id="MobiDB-lite"/>
    </source>
</evidence>
<reference evidence="2 3" key="1">
    <citation type="journal article" date="2018" name="Cell">
        <title>The Chara Genome: Secondary Complexity and Implications for Plant Terrestrialization.</title>
        <authorList>
            <person name="Nishiyama T."/>
            <person name="Sakayama H."/>
            <person name="Vries J.D."/>
            <person name="Buschmann H."/>
            <person name="Saint-Marcoux D."/>
            <person name="Ullrich K.K."/>
            <person name="Haas F.B."/>
            <person name="Vanderstraeten L."/>
            <person name="Becker D."/>
            <person name="Lang D."/>
            <person name="Vosolsobe S."/>
            <person name="Rombauts S."/>
            <person name="Wilhelmsson P.K.I."/>
            <person name="Janitza P."/>
            <person name="Kern R."/>
            <person name="Heyl A."/>
            <person name="Rumpler F."/>
            <person name="Villalobos L.I.A.C."/>
            <person name="Clay J.M."/>
            <person name="Skokan R."/>
            <person name="Toyoda A."/>
            <person name="Suzuki Y."/>
            <person name="Kagoshima H."/>
            <person name="Schijlen E."/>
            <person name="Tajeshwar N."/>
            <person name="Catarino B."/>
            <person name="Hetherington A.J."/>
            <person name="Saltykova A."/>
            <person name="Bonnot C."/>
            <person name="Breuninger H."/>
            <person name="Symeonidi A."/>
            <person name="Radhakrishnan G.V."/>
            <person name="Van Nieuwerburgh F."/>
            <person name="Deforce D."/>
            <person name="Chang C."/>
            <person name="Karol K.G."/>
            <person name="Hedrich R."/>
            <person name="Ulvskov P."/>
            <person name="Glockner G."/>
            <person name="Delwiche C.F."/>
            <person name="Petrasek J."/>
            <person name="Van de Peer Y."/>
            <person name="Friml J."/>
            <person name="Beilby M."/>
            <person name="Dolan L."/>
            <person name="Kohara Y."/>
            <person name="Sugano S."/>
            <person name="Fujiyama A."/>
            <person name="Delaux P.-M."/>
            <person name="Quint M."/>
            <person name="TheiBen G."/>
            <person name="Hagemann M."/>
            <person name="Harholt J."/>
            <person name="Dunand C."/>
            <person name="Zachgo S."/>
            <person name="Langdale J."/>
            <person name="Maumus F."/>
            <person name="Straeten D.V.D."/>
            <person name="Gould S.B."/>
            <person name="Rensing S.A."/>
        </authorList>
    </citation>
    <scope>NUCLEOTIDE SEQUENCE [LARGE SCALE GENOMIC DNA]</scope>
    <source>
        <strain evidence="2 3">S276</strain>
    </source>
</reference>
<dbReference type="Gramene" id="GBG65226">
    <property type="protein sequence ID" value="GBG65226"/>
    <property type="gene ID" value="CBR_g50017"/>
</dbReference>
<feature type="compositionally biased region" description="Acidic residues" evidence="1">
    <location>
        <begin position="172"/>
        <end position="189"/>
    </location>
</feature>
<sequence>MAPKKGRGDQPFVPVSKDEQKEAELKFCGFNWVAKGQTMPNSNGTFLMECKLCRQGFQGSQTKAAQHFTIKNNCAKIFVEQMAEIWNKTKYGFDPSHAQKIVDFLKSRELRDNRCGSGREPAGNEEFENSEEERRAVEGGDDYGESDAEDMEVRRAVERARGKLRKEKAIDEDNTPDEDTDDDDDDEGADLGASPDGGLMGDGRRGQEGAARAMKEAAGPKKRKRKAKMTTTEARSAPSQPKKSRVLRQTSMLETFDPVWQREFSDSVHAGEFSGAQPLRVLHPLGIDRSFLEVYRSLAV</sequence>
<proteinExistence type="predicted"/>
<name>A0A388K5D4_CHABU</name>
<dbReference type="EMBL" id="BFEA01000059">
    <property type="protein sequence ID" value="GBG65226.1"/>
    <property type="molecule type" value="Genomic_DNA"/>
</dbReference>
<accession>A0A388K5D4</accession>
<feature type="region of interest" description="Disordered" evidence="1">
    <location>
        <begin position="166"/>
        <end position="248"/>
    </location>
</feature>
<protein>
    <recommendedName>
        <fullName evidence="4">BED-type domain-containing protein</fullName>
    </recommendedName>
</protein>
<feature type="compositionally biased region" description="Basic and acidic residues" evidence="1">
    <location>
        <begin position="202"/>
        <end position="219"/>
    </location>
</feature>
<feature type="region of interest" description="Disordered" evidence="1">
    <location>
        <begin position="112"/>
        <end position="153"/>
    </location>
</feature>
<dbReference type="AlphaFoldDB" id="A0A388K5D4"/>
<keyword evidence="3" id="KW-1185">Reference proteome</keyword>
<evidence type="ECO:0000313" key="3">
    <source>
        <dbReference type="Proteomes" id="UP000265515"/>
    </source>
</evidence>
<evidence type="ECO:0000313" key="2">
    <source>
        <dbReference type="EMBL" id="GBG65226.1"/>
    </source>
</evidence>
<gene>
    <name evidence="2" type="ORF">CBR_g50017</name>
</gene>
<comment type="caution">
    <text evidence="2">The sequence shown here is derived from an EMBL/GenBank/DDBJ whole genome shotgun (WGS) entry which is preliminary data.</text>
</comment>
<feature type="compositionally biased region" description="Polar residues" evidence="1">
    <location>
        <begin position="237"/>
        <end position="248"/>
    </location>
</feature>
<organism evidence="2 3">
    <name type="scientific">Chara braunii</name>
    <name type="common">Braun's stonewort</name>
    <dbReference type="NCBI Taxonomy" id="69332"/>
    <lineage>
        <taxon>Eukaryota</taxon>
        <taxon>Viridiplantae</taxon>
        <taxon>Streptophyta</taxon>
        <taxon>Charophyceae</taxon>
        <taxon>Charales</taxon>
        <taxon>Characeae</taxon>
        <taxon>Chara</taxon>
    </lineage>
</organism>
<dbReference type="Proteomes" id="UP000265515">
    <property type="component" value="Unassembled WGS sequence"/>
</dbReference>